<proteinExistence type="predicted"/>
<reference evidence="4" key="1">
    <citation type="submission" date="2014-09" db="EMBL/GenBank/DDBJ databases">
        <title>G. arboreum L. cv. AKA8401 A2 genome assembly version 1.0.</title>
        <authorList>
            <person name="Mudge J."/>
            <person name="Ramaraj T."/>
            <person name="Lindquist I.E."/>
            <person name="Bharti A.K."/>
            <person name="Sundararajan A."/>
            <person name="Cameron C.T."/>
            <person name="Woodward J.E."/>
            <person name="May G.D."/>
            <person name="Brubaker C."/>
            <person name="Broadhvest J."/>
            <person name="Wilkins T.A."/>
        </authorList>
    </citation>
    <scope>NUCLEOTIDE SEQUENCE</scope>
</reference>
<evidence type="ECO:0000256" key="1">
    <source>
        <dbReference type="SAM" id="Phobius"/>
    </source>
</evidence>
<keyword evidence="1" id="KW-0812">Transmembrane</keyword>
<reference evidence="5" key="2">
    <citation type="submission" date="2014-09" db="EMBL/GenBank/DDBJ databases">
        <authorList>
            <person name="Mudge J."/>
            <person name="Ramaraj T."/>
            <person name="Lindquist I.E."/>
            <person name="Bharti A.K."/>
            <person name="Sundararajan A."/>
            <person name="Cameron C.T."/>
            <person name="Woodward J.E."/>
            <person name="May G.D."/>
            <person name="Brubaker C."/>
            <person name="Broadhvest J."/>
            <person name="Wilkins T.A."/>
        </authorList>
    </citation>
    <scope>NUCLEOTIDE SEQUENCE</scope>
    <source>
        <strain evidence="5">cv. AKA8401</strain>
    </source>
</reference>
<dbReference type="Proteomes" id="UP000032142">
    <property type="component" value="Unassembled WGS sequence"/>
</dbReference>
<keyword evidence="1" id="KW-1133">Transmembrane helix</keyword>
<dbReference type="EMBL" id="KN452614">
    <property type="protein sequence ID" value="KHG29864.1"/>
    <property type="molecule type" value="Genomic_DNA"/>
</dbReference>
<dbReference type="PROSITE" id="PS51410">
    <property type="entry name" value="BH4_AAA_HYDROXYL_2"/>
    <property type="match status" value="1"/>
</dbReference>
<organism evidence="4 5">
    <name type="scientific">Gossypium arboreum</name>
    <name type="common">Tree cotton</name>
    <name type="synonym">Gossypium nanking</name>
    <dbReference type="NCBI Taxonomy" id="29729"/>
    <lineage>
        <taxon>Eukaryota</taxon>
        <taxon>Viridiplantae</taxon>
        <taxon>Streptophyta</taxon>
        <taxon>Embryophyta</taxon>
        <taxon>Tracheophyta</taxon>
        <taxon>Spermatophyta</taxon>
        <taxon>Magnoliopsida</taxon>
        <taxon>eudicotyledons</taxon>
        <taxon>Gunneridae</taxon>
        <taxon>Pentapetalae</taxon>
        <taxon>rosids</taxon>
        <taxon>malvids</taxon>
        <taxon>Malvales</taxon>
        <taxon>Malvaceae</taxon>
        <taxon>Malvoideae</taxon>
        <taxon>Gossypium</taxon>
    </lineage>
</organism>
<dbReference type="InterPro" id="IPR019774">
    <property type="entry name" value="Aromatic-AA_hydroxylase_C"/>
</dbReference>
<feature type="transmembrane region" description="Helical" evidence="1">
    <location>
        <begin position="7"/>
        <end position="25"/>
    </location>
</feature>
<evidence type="ECO:0000313" key="5">
    <source>
        <dbReference type="Proteomes" id="UP000032142"/>
    </source>
</evidence>
<evidence type="ECO:0000313" key="3">
    <source>
        <dbReference type="EMBL" id="KHG10172.1"/>
    </source>
</evidence>
<feature type="domain" description="Biopterin-dependent aromatic amino acid hydroxylase family profile" evidence="2">
    <location>
        <begin position="1"/>
        <end position="35"/>
    </location>
</feature>
<dbReference type="EMBL" id="KN393290">
    <property type="protein sequence ID" value="KHG10172.1"/>
    <property type="molecule type" value="Genomic_DNA"/>
</dbReference>
<name>A0A0B0PZD4_GOSAR</name>
<protein>
    <recommendedName>
        <fullName evidence="2">Biopterin-dependent aromatic amino acid hydroxylase family profile domain-containing protein</fullName>
    </recommendedName>
</protein>
<accession>A0A0B0PZD4</accession>
<keyword evidence="1" id="KW-0472">Membrane</keyword>
<dbReference type="GO" id="GO:0016714">
    <property type="term" value="F:oxidoreductase activity, acting on paired donors, with incorporation or reduction of molecular oxygen, reduced pteridine as one donor, and incorporation of one atom of oxygen"/>
    <property type="evidence" value="ECO:0007669"/>
    <property type="project" value="InterPro"/>
</dbReference>
<sequence>MLKHVITVYYIALGWGLILFIGSVLKGFDPNLLAA</sequence>
<dbReference type="AlphaFoldDB" id="A0A0B0PZD4"/>
<keyword evidence="5" id="KW-1185">Reference proteome</keyword>
<evidence type="ECO:0000259" key="2">
    <source>
        <dbReference type="PROSITE" id="PS51410"/>
    </source>
</evidence>
<gene>
    <name evidence="3" type="ORF">F383_08502</name>
    <name evidence="4" type="ORF">F383_16069</name>
</gene>
<evidence type="ECO:0000313" key="4">
    <source>
        <dbReference type="EMBL" id="KHG29864.1"/>
    </source>
</evidence>